<evidence type="ECO:0000313" key="2">
    <source>
        <dbReference type="EMBL" id="QJA83718.1"/>
    </source>
</evidence>
<evidence type="ECO:0008006" key="3">
    <source>
        <dbReference type="Google" id="ProtNLM"/>
    </source>
</evidence>
<protein>
    <recommendedName>
        <fullName evidence="3">HNH endonuclease</fullName>
    </recommendedName>
</protein>
<name>A0A6M3KQY9_9ZZZZ</name>
<gene>
    <name evidence="2" type="ORF">MM415A00259_0043</name>
    <name evidence="1" type="ORF">MM415B00452_0025</name>
</gene>
<proteinExistence type="predicted"/>
<accession>A0A6M3KQY9</accession>
<reference evidence="2" key="1">
    <citation type="submission" date="2020-03" db="EMBL/GenBank/DDBJ databases">
        <title>The deep terrestrial virosphere.</title>
        <authorList>
            <person name="Holmfeldt K."/>
            <person name="Nilsson E."/>
            <person name="Simone D."/>
            <person name="Lopez-Fernandez M."/>
            <person name="Wu X."/>
            <person name="de Brujin I."/>
            <person name="Lundin D."/>
            <person name="Andersson A."/>
            <person name="Bertilsson S."/>
            <person name="Dopson M."/>
        </authorList>
    </citation>
    <scope>NUCLEOTIDE SEQUENCE</scope>
    <source>
        <strain evidence="2">MM415A00259</strain>
        <strain evidence="1">MM415B00452</strain>
    </source>
</reference>
<dbReference type="EMBL" id="MT142516">
    <property type="protein sequence ID" value="QJA83718.1"/>
    <property type="molecule type" value="Genomic_DNA"/>
</dbReference>
<sequence length="97" mass="11736">MKTFSQEDRENAYNAKHGYCWVFGCTKKAEEAHHLLENTKLNNEKYPLFVQSIFNLFPICHDHHDSEEIYKIRIIEGQARIYEDWLHKFRNDTRNYG</sequence>
<organism evidence="2">
    <name type="scientific">viral metagenome</name>
    <dbReference type="NCBI Taxonomy" id="1070528"/>
    <lineage>
        <taxon>unclassified sequences</taxon>
        <taxon>metagenomes</taxon>
        <taxon>organismal metagenomes</taxon>
    </lineage>
</organism>
<evidence type="ECO:0000313" key="1">
    <source>
        <dbReference type="EMBL" id="QJA64924.1"/>
    </source>
</evidence>
<dbReference type="AlphaFoldDB" id="A0A6M3KQY9"/>
<dbReference type="EMBL" id="MT141529">
    <property type="protein sequence ID" value="QJA64924.1"/>
    <property type="molecule type" value="Genomic_DNA"/>
</dbReference>